<protein>
    <submittedName>
        <fullName evidence="5">Type I secretion target repeat protein</fullName>
    </submittedName>
</protein>
<feature type="signal peptide" evidence="4">
    <location>
        <begin position="1"/>
        <end position="19"/>
    </location>
</feature>
<dbReference type="RefSeq" id="WP_005859065.1">
    <property type="nucleotide sequence ID" value="NZ_AAYA01000006.1"/>
</dbReference>
<dbReference type="InterPro" id="IPR011049">
    <property type="entry name" value="Serralysin-like_metalloprot_C"/>
</dbReference>
<dbReference type="Proteomes" id="UP000005713">
    <property type="component" value="Unassembled WGS sequence"/>
</dbReference>
<feature type="region of interest" description="Disordered" evidence="3">
    <location>
        <begin position="28"/>
        <end position="54"/>
    </location>
</feature>
<dbReference type="InterPro" id="IPR018511">
    <property type="entry name" value="Hemolysin-typ_Ca-bd_CS"/>
</dbReference>
<evidence type="ECO:0000256" key="1">
    <source>
        <dbReference type="ARBA" id="ARBA00004613"/>
    </source>
</evidence>
<dbReference type="PRINTS" id="PR00313">
    <property type="entry name" value="CABNDNGRPT"/>
</dbReference>
<dbReference type="GO" id="GO:0005509">
    <property type="term" value="F:calcium ion binding"/>
    <property type="evidence" value="ECO:0007669"/>
    <property type="project" value="InterPro"/>
</dbReference>
<dbReference type="GO" id="GO:0005576">
    <property type="term" value="C:extracellular region"/>
    <property type="evidence" value="ECO:0007669"/>
    <property type="project" value="UniProtKB-SubCell"/>
</dbReference>
<keyword evidence="2" id="KW-0964">Secreted</keyword>
<evidence type="ECO:0000256" key="4">
    <source>
        <dbReference type="SAM" id="SignalP"/>
    </source>
</evidence>
<evidence type="ECO:0000256" key="2">
    <source>
        <dbReference type="ARBA" id="ARBA00022525"/>
    </source>
</evidence>
<keyword evidence="6" id="KW-1185">Reference proteome</keyword>
<dbReference type="PANTHER" id="PTHR38340">
    <property type="entry name" value="S-LAYER PROTEIN"/>
    <property type="match status" value="1"/>
</dbReference>
<keyword evidence="4" id="KW-0732">Signal</keyword>
<sequence length="404" mass="40077">MFFLVGLLGMMAVGSIVIAGTADVEEDLADNGMGPDDTSNEEDAGSDGSMITDLADTTGTSCGGEVIAWPGPSADPADIHDEDPEVGGPDASELQSLFDLMGLSGLFSKSQADTSSVLPAPNVTAAGDGAGEGGAGLNAAGTDDSDTLSGTDATDLLNGGGGNDVIDGKAGSDDLRGGDDADTLLGGEGDDTLHGDGGDDVLQGDGGADVLYGHDGNDSLAGNGGDDVLQGGLGEDVLDGGTGNDALHGREGADLLRGGRGIDTLFGGWGDDVLVGVTRDAEGTDLDAGDFLNGGDGADTIIVGSGDLVHGGEGADSLILGDWMTRQASELVDFDAVEDQLVIVFDDGPGTPEPELEIRVSADNSEVTEIVLNGQVLTTLPTNDAPTLDGLVLVGESMADALVG</sequence>
<feature type="chain" id="PRO_5002654350" evidence="4">
    <location>
        <begin position="20"/>
        <end position="404"/>
    </location>
</feature>
<dbReference type="Pfam" id="PF00353">
    <property type="entry name" value="HemolysinCabind"/>
    <property type="match status" value="5"/>
</dbReference>
<dbReference type="InterPro" id="IPR050557">
    <property type="entry name" value="RTX_toxin/Mannuronan_C5-epim"/>
</dbReference>
<dbReference type="EMBL" id="AAYA01000006">
    <property type="protein sequence ID" value="EBA08187.1"/>
    <property type="molecule type" value="Genomic_DNA"/>
</dbReference>
<dbReference type="Gene3D" id="2.150.10.10">
    <property type="entry name" value="Serralysin-like metalloprotease, C-terminal"/>
    <property type="match status" value="3"/>
</dbReference>
<feature type="region of interest" description="Disordered" evidence="3">
    <location>
        <begin position="118"/>
        <end position="245"/>
    </location>
</feature>
<gene>
    <name evidence="5" type="ORF">SSE37_11604</name>
</gene>
<dbReference type="InterPro" id="IPR001343">
    <property type="entry name" value="Hemolysn_Ca-bd"/>
</dbReference>
<dbReference type="AlphaFoldDB" id="A3K3S3"/>
<feature type="compositionally biased region" description="Basic and acidic residues" evidence="3">
    <location>
        <begin position="166"/>
        <end position="179"/>
    </location>
</feature>
<comment type="caution">
    <text evidence="5">The sequence shown here is derived from an EMBL/GenBank/DDBJ whole genome shotgun (WGS) entry which is preliminary data.</text>
</comment>
<reference evidence="5 6" key="1">
    <citation type="submission" date="2006-06" db="EMBL/GenBank/DDBJ databases">
        <authorList>
            <person name="Moran M.A."/>
            <person name="Ferriera S."/>
            <person name="Johnson J."/>
            <person name="Kravitz S."/>
            <person name="Beeson K."/>
            <person name="Sutton G."/>
            <person name="Rogers Y.-H."/>
            <person name="Friedman R."/>
            <person name="Frazier M."/>
            <person name="Venter J.C."/>
        </authorList>
    </citation>
    <scope>NUCLEOTIDE SEQUENCE [LARGE SCALE GENOMIC DNA]</scope>
    <source>
        <strain evidence="5 6">E-37</strain>
    </source>
</reference>
<name>A3K3S3_SAGS3</name>
<evidence type="ECO:0000313" key="6">
    <source>
        <dbReference type="Proteomes" id="UP000005713"/>
    </source>
</evidence>
<accession>A3K3S3</accession>
<dbReference type="OrthoDB" id="7863760at2"/>
<comment type="subcellular location">
    <subcellularLocation>
        <location evidence="1">Secreted</location>
    </subcellularLocation>
</comment>
<dbReference type="PANTHER" id="PTHR38340:SF1">
    <property type="entry name" value="S-LAYER PROTEIN"/>
    <property type="match status" value="1"/>
</dbReference>
<evidence type="ECO:0000313" key="5">
    <source>
        <dbReference type="EMBL" id="EBA08187.1"/>
    </source>
</evidence>
<dbReference type="SUPFAM" id="SSF51120">
    <property type="entry name" value="beta-Roll"/>
    <property type="match status" value="1"/>
</dbReference>
<feature type="compositionally biased region" description="Low complexity" evidence="3">
    <location>
        <begin position="137"/>
        <end position="156"/>
    </location>
</feature>
<dbReference type="eggNOG" id="COG2931">
    <property type="taxonomic scope" value="Bacteria"/>
</dbReference>
<proteinExistence type="predicted"/>
<dbReference type="PROSITE" id="PS00330">
    <property type="entry name" value="HEMOLYSIN_CALCIUM"/>
    <property type="match status" value="3"/>
</dbReference>
<organism evidence="5 6">
    <name type="scientific">Sagittula stellata (strain ATCC 700073 / DSM 11524 / E-37)</name>
    <dbReference type="NCBI Taxonomy" id="388399"/>
    <lineage>
        <taxon>Bacteria</taxon>
        <taxon>Pseudomonadati</taxon>
        <taxon>Pseudomonadota</taxon>
        <taxon>Alphaproteobacteria</taxon>
        <taxon>Rhodobacterales</taxon>
        <taxon>Roseobacteraceae</taxon>
        <taxon>Sagittula</taxon>
    </lineage>
</organism>
<evidence type="ECO:0000256" key="3">
    <source>
        <dbReference type="SAM" id="MobiDB-lite"/>
    </source>
</evidence>